<comment type="caution">
    <text evidence="1">The sequence shown here is derived from an EMBL/GenBank/DDBJ whole genome shotgun (WGS) entry which is preliminary data.</text>
</comment>
<proteinExistence type="predicted"/>
<sequence length="305" mass="33946">MDVNPAHVHMDPADASIVQALADHMVEILGAFRNFGRFDPKWAARDPSPFNDERALLQRQYGPHGSWSADAAEYAGDAALLFLLAQADHLTVLHQIYSSRAGLMFGVGPSARSLLEINGYVFWLLHPHLDSIRTRAARSLLSQLNDASRERAAAKDLGAPARHMSEVGERVNALKEKVTQRFYPSEIQRDKSGRLILRGERHPGPGEALRHLSIAGAEEWNSRGAYSFLSNAAHPTLHVITDTIQTDGDGVPTRFGHADTQFHYRLARMAMAGFLYTWQITAAYRGLDQDPIRRLLLEIDTLPEP</sequence>
<evidence type="ECO:0000313" key="2">
    <source>
        <dbReference type="Proteomes" id="UP001500730"/>
    </source>
</evidence>
<name>A0ABN3MGE4_9MICO</name>
<dbReference type="Proteomes" id="UP001500730">
    <property type="component" value="Unassembled WGS sequence"/>
</dbReference>
<protein>
    <submittedName>
        <fullName evidence="1">Uncharacterized protein</fullName>
    </submittedName>
</protein>
<organism evidence="1 2">
    <name type="scientific">Terrabacter carboxydivorans</name>
    <dbReference type="NCBI Taxonomy" id="619730"/>
    <lineage>
        <taxon>Bacteria</taxon>
        <taxon>Bacillati</taxon>
        <taxon>Actinomycetota</taxon>
        <taxon>Actinomycetes</taxon>
        <taxon>Micrococcales</taxon>
        <taxon>Intrasporangiaceae</taxon>
        <taxon>Terrabacter</taxon>
    </lineage>
</organism>
<gene>
    <name evidence="1" type="ORF">GCM10009858_44520</name>
</gene>
<reference evidence="1 2" key="1">
    <citation type="journal article" date="2019" name="Int. J. Syst. Evol. Microbiol.">
        <title>The Global Catalogue of Microorganisms (GCM) 10K type strain sequencing project: providing services to taxonomists for standard genome sequencing and annotation.</title>
        <authorList>
            <consortium name="The Broad Institute Genomics Platform"/>
            <consortium name="The Broad Institute Genome Sequencing Center for Infectious Disease"/>
            <person name="Wu L."/>
            <person name="Ma J."/>
        </authorList>
    </citation>
    <scope>NUCLEOTIDE SEQUENCE [LARGE SCALE GENOMIC DNA]</scope>
    <source>
        <strain evidence="1 2">JCM 16259</strain>
    </source>
</reference>
<accession>A0ABN3MGE4</accession>
<keyword evidence="2" id="KW-1185">Reference proteome</keyword>
<dbReference type="EMBL" id="BAAARE010000033">
    <property type="protein sequence ID" value="GAA2501389.1"/>
    <property type="molecule type" value="Genomic_DNA"/>
</dbReference>
<evidence type="ECO:0000313" key="1">
    <source>
        <dbReference type="EMBL" id="GAA2501389.1"/>
    </source>
</evidence>
<dbReference type="RefSeq" id="WP_344257298.1">
    <property type="nucleotide sequence ID" value="NZ_BAAARE010000033.1"/>
</dbReference>